<evidence type="ECO:0000259" key="1">
    <source>
        <dbReference type="Pfam" id="PF01636"/>
    </source>
</evidence>
<dbReference type="Gene3D" id="3.90.1200.10">
    <property type="match status" value="1"/>
</dbReference>
<accession>A0A191ZIN3</accession>
<feature type="domain" description="Aminoglycoside phosphotransferase" evidence="1">
    <location>
        <begin position="33"/>
        <end position="251"/>
    </location>
</feature>
<dbReference type="Gene3D" id="3.30.200.20">
    <property type="entry name" value="Phosphorylase Kinase, domain 1"/>
    <property type="match status" value="1"/>
</dbReference>
<dbReference type="SUPFAM" id="SSF56112">
    <property type="entry name" value="Protein kinase-like (PK-like)"/>
    <property type="match status" value="1"/>
</dbReference>
<dbReference type="EMBL" id="CP016027">
    <property type="protein sequence ID" value="ANJ67734.1"/>
    <property type="molecule type" value="Genomic_DNA"/>
</dbReference>
<dbReference type="RefSeq" id="WP_066101197.1">
    <property type="nucleotide sequence ID" value="NZ_CP016027.1"/>
</dbReference>
<dbReference type="STRING" id="1860122.A9404_10410"/>
<keyword evidence="3" id="KW-1185">Reference proteome</keyword>
<dbReference type="OrthoDB" id="9809275at2"/>
<dbReference type="KEGG" id="haz:A9404_10410"/>
<dbReference type="InterPro" id="IPR011009">
    <property type="entry name" value="Kinase-like_dom_sf"/>
</dbReference>
<proteinExistence type="predicted"/>
<dbReference type="Pfam" id="PF01636">
    <property type="entry name" value="APH"/>
    <property type="match status" value="1"/>
</dbReference>
<dbReference type="AlphaFoldDB" id="A0A191ZIN3"/>
<name>A0A191ZIN3_9GAMM</name>
<gene>
    <name evidence="2" type="ORF">A9404_10410</name>
</gene>
<evidence type="ECO:0000313" key="2">
    <source>
        <dbReference type="EMBL" id="ANJ67734.1"/>
    </source>
</evidence>
<sequence>MPQTALLNDPRYPALAEFLTRTLPDAHTPPVLVSSDASGRRYWRTRLKTGETRIVMDAPPPGEDTLPFIDVLERLTRIGIPVPALYGRNTTEGFLLLEDLGDETLFRWRHGQTAEQVIGKLATAVDLLPELAGADTDGLPRFDAARLAREMDLLPDWYLRHYKQQVLSDELLTQWSAIRNRICDRLTAMPQVFVHRDYHSRNLMVQPDRLTVIDFQDAVRGPLAYDLVSLLRDSYIDWPEETVQTMQARFWAALPDTLRQTGNLVEFRKDFAWVAVQRHLKVLGIFARLSFRDGKHGYLNDLPLTWRHLQRALDGTPELADLAALLAPFAPTEV</sequence>
<dbReference type="Proteomes" id="UP000078596">
    <property type="component" value="Chromosome"/>
</dbReference>
<organism evidence="2 3">
    <name type="scientific">Halothiobacillus diazotrophicus</name>
    <dbReference type="NCBI Taxonomy" id="1860122"/>
    <lineage>
        <taxon>Bacteria</taxon>
        <taxon>Pseudomonadati</taxon>
        <taxon>Pseudomonadota</taxon>
        <taxon>Gammaproteobacteria</taxon>
        <taxon>Chromatiales</taxon>
        <taxon>Halothiobacillaceae</taxon>
        <taxon>Halothiobacillus</taxon>
    </lineage>
</organism>
<dbReference type="InterPro" id="IPR002575">
    <property type="entry name" value="Aminoglycoside_PTrfase"/>
</dbReference>
<reference evidence="2 3" key="1">
    <citation type="submission" date="2016-06" db="EMBL/GenBank/DDBJ databases">
        <title>Insight into the functional genes involving in sulfur oxidation in Pearl River water.</title>
        <authorList>
            <person name="Luo J."/>
            <person name="Tan X."/>
            <person name="Lin W."/>
        </authorList>
    </citation>
    <scope>NUCLEOTIDE SEQUENCE [LARGE SCALE GENOMIC DNA]</scope>
    <source>
        <strain evidence="2 3">LS2</strain>
    </source>
</reference>
<protein>
    <recommendedName>
        <fullName evidence="1">Aminoglycoside phosphotransferase domain-containing protein</fullName>
    </recommendedName>
</protein>
<evidence type="ECO:0000313" key="3">
    <source>
        <dbReference type="Proteomes" id="UP000078596"/>
    </source>
</evidence>